<evidence type="ECO:0000256" key="9">
    <source>
        <dbReference type="ARBA" id="ARBA00022989"/>
    </source>
</evidence>
<keyword evidence="9 12" id="KW-1133">Transmembrane helix</keyword>
<proteinExistence type="predicted"/>
<keyword evidence="4" id="KW-0808">Transferase</keyword>
<dbReference type="CDD" id="cd06225">
    <property type="entry name" value="HAMP"/>
    <property type="match status" value="1"/>
</dbReference>
<keyword evidence="6" id="KW-0547">Nucleotide-binding</keyword>
<feature type="domain" description="HAMP" evidence="13">
    <location>
        <begin position="323"/>
        <end position="375"/>
    </location>
</feature>
<sequence length="606" mass="70427">MWIWKWFWSTITTRFKFKLIGGLFLIILICSSVAGLYTYYSNQKLLSEELSKQAAVSNQEAFAKLELKVQEMKRISQMIVFSREIEDMIKRYNEYKDTDLFQLYLEKQKIDDLINQLRSDAPYITGLYMLDLSGETIYYRYNTPAINDLNQYSFKPILQNLQETSGELIWKRMALPSDIEPDGYRDTIVASRWMKNNKLQKYGMLMMTIDESFLSSGLDELSDHGLDNVYLFNQDQELLYSNDPALVKDELQQLLSLDSSQMIDNQLYSRNQSLNALDESFILISLKSMDAINNKNQRIAQNIIIAGLLIAIASSMLLVLMLERMLRPLADLMKGLQRLRSGRFNTRITVRSKDELAYIGESFNAMTEQVESLIKEVYLTQLNEREAELKALQAQLNPHFLHNFFNEIYWKLYMQDQKQTAHLIGAVSEMLKHSLMPIRRATTVKEEIRQIQNYITIQKELFESDFEFSIEAEEHVLPYKMMRSMLQPLVENVFVHAFRNMVSQKILKISIMEQNDMLQVHIIDNGCGMEQHVIDRLLDNQDLHSGHAIRESIGVRNVARRIELLYGKPYHLEIASQPGQGTTISLYLPILEDASDDQISSQRKGA</sequence>
<evidence type="ECO:0000256" key="8">
    <source>
        <dbReference type="ARBA" id="ARBA00022840"/>
    </source>
</evidence>
<dbReference type="RefSeq" id="WP_213514644.1">
    <property type="nucleotide sequence ID" value="NZ_BOSE01000003.1"/>
</dbReference>
<keyword evidence="11 12" id="KW-0472">Membrane</keyword>
<keyword evidence="2" id="KW-1003">Cell membrane</keyword>
<evidence type="ECO:0000256" key="2">
    <source>
        <dbReference type="ARBA" id="ARBA00022475"/>
    </source>
</evidence>
<dbReference type="SMART" id="SM00304">
    <property type="entry name" value="HAMP"/>
    <property type="match status" value="1"/>
</dbReference>
<evidence type="ECO:0000313" key="14">
    <source>
        <dbReference type="EMBL" id="GIP16389.1"/>
    </source>
</evidence>
<dbReference type="InterPro" id="IPR036890">
    <property type="entry name" value="HATPase_C_sf"/>
</dbReference>
<accession>A0A920CYV0</accession>
<evidence type="ECO:0000259" key="13">
    <source>
        <dbReference type="PROSITE" id="PS50885"/>
    </source>
</evidence>
<feature type="transmembrane region" description="Helical" evidence="12">
    <location>
        <begin position="303"/>
        <end position="322"/>
    </location>
</feature>
<comment type="subcellular location">
    <subcellularLocation>
        <location evidence="1">Cell membrane</location>
        <topology evidence="1">Multi-pass membrane protein</topology>
    </subcellularLocation>
</comment>
<dbReference type="Gene3D" id="6.10.340.10">
    <property type="match status" value="1"/>
</dbReference>
<reference evidence="14" key="1">
    <citation type="submission" date="2021-03" db="EMBL/GenBank/DDBJ databases">
        <title>Antimicrobial resistance genes in bacteria isolated from Japanese honey, and their potential for conferring macrolide and lincosamide resistance in the American foulbrood pathogen Paenibacillus larvae.</title>
        <authorList>
            <person name="Okamoto M."/>
            <person name="Kumagai M."/>
            <person name="Kanamori H."/>
            <person name="Takamatsu D."/>
        </authorList>
    </citation>
    <scope>NUCLEOTIDE SEQUENCE</scope>
    <source>
        <strain evidence="14">J40TS1</strain>
    </source>
</reference>
<evidence type="ECO:0000256" key="10">
    <source>
        <dbReference type="ARBA" id="ARBA00023012"/>
    </source>
</evidence>
<evidence type="ECO:0000313" key="15">
    <source>
        <dbReference type="Proteomes" id="UP000683139"/>
    </source>
</evidence>
<protein>
    <submittedName>
        <fullName evidence="14">Histidine kinase</fullName>
    </submittedName>
</protein>
<dbReference type="InterPro" id="IPR010559">
    <property type="entry name" value="Sig_transdc_His_kin_internal"/>
</dbReference>
<dbReference type="PROSITE" id="PS50885">
    <property type="entry name" value="HAMP"/>
    <property type="match status" value="1"/>
</dbReference>
<keyword evidence="15" id="KW-1185">Reference proteome</keyword>
<dbReference type="SUPFAM" id="SSF158472">
    <property type="entry name" value="HAMP domain-like"/>
    <property type="match status" value="1"/>
</dbReference>
<keyword evidence="7 14" id="KW-0418">Kinase</keyword>
<evidence type="ECO:0000256" key="6">
    <source>
        <dbReference type="ARBA" id="ARBA00022741"/>
    </source>
</evidence>
<dbReference type="Pfam" id="PF06580">
    <property type="entry name" value="His_kinase"/>
    <property type="match status" value="1"/>
</dbReference>
<dbReference type="Gene3D" id="3.30.565.10">
    <property type="entry name" value="Histidine kinase-like ATPase, C-terminal domain"/>
    <property type="match status" value="1"/>
</dbReference>
<evidence type="ECO:0000256" key="3">
    <source>
        <dbReference type="ARBA" id="ARBA00022553"/>
    </source>
</evidence>
<comment type="caution">
    <text evidence="14">The sequence shown here is derived from an EMBL/GenBank/DDBJ whole genome shotgun (WGS) entry which is preliminary data.</text>
</comment>
<dbReference type="AlphaFoldDB" id="A0A920CYV0"/>
<keyword evidence="8" id="KW-0067">ATP-binding</keyword>
<evidence type="ECO:0000256" key="1">
    <source>
        <dbReference type="ARBA" id="ARBA00004651"/>
    </source>
</evidence>
<dbReference type="Proteomes" id="UP000683139">
    <property type="component" value="Unassembled WGS sequence"/>
</dbReference>
<dbReference type="GO" id="GO:0000155">
    <property type="term" value="F:phosphorelay sensor kinase activity"/>
    <property type="evidence" value="ECO:0007669"/>
    <property type="project" value="InterPro"/>
</dbReference>
<dbReference type="PANTHER" id="PTHR34220:SF11">
    <property type="entry name" value="SENSOR PROTEIN KINASE HPTS"/>
    <property type="match status" value="1"/>
</dbReference>
<name>A0A920CYV0_9BACL</name>
<dbReference type="EMBL" id="BOSE01000003">
    <property type="protein sequence ID" value="GIP16389.1"/>
    <property type="molecule type" value="Genomic_DNA"/>
</dbReference>
<organism evidence="14 15">
    <name type="scientific">Paenibacillus montaniterrae</name>
    <dbReference type="NCBI Taxonomy" id="429341"/>
    <lineage>
        <taxon>Bacteria</taxon>
        <taxon>Bacillati</taxon>
        <taxon>Bacillota</taxon>
        <taxon>Bacilli</taxon>
        <taxon>Bacillales</taxon>
        <taxon>Paenibacillaceae</taxon>
        <taxon>Paenibacillus</taxon>
    </lineage>
</organism>
<dbReference type="PANTHER" id="PTHR34220">
    <property type="entry name" value="SENSOR HISTIDINE KINASE YPDA"/>
    <property type="match status" value="1"/>
</dbReference>
<dbReference type="InterPro" id="IPR003594">
    <property type="entry name" value="HATPase_dom"/>
</dbReference>
<keyword evidence="10" id="KW-0902">Two-component regulatory system</keyword>
<dbReference type="GO" id="GO:0005886">
    <property type="term" value="C:plasma membrane"/>
    <property type="evidence" value="ECO:0007669"/>
    <property type="project" value="UniProtKB-SubCell"/>
</dbReference>
<dbReference type="GO" id="GO:0005524">
    <property type="term" value="F:ATP binding"/>
    <property type="evidence" value="ECO:0007669"/>
    <property type="project" value="UniProtKB-KW"/>
</dbReference>
<gene>
    <name evidence="14" type="ORF">J40TS1_20310</name>
</gene>
<dbReference type="InterPro" id="IPR003660">
    <property type="entry name" value="HAMP_dom"/>
</dbReference>
<dbReference type="Pfam" id="PF00672">
    <property type="entry name" value="HAMP"/>
    <property type="match status" value="1"/>
</dbReference>
<dbReference type="Pfam" id="PF02518">
    <property type="entry name" value="HATPase_c"/>
    <property type="match status" value="1"/>
</dbReference>
<evidence type="ECO:0000256" key="12">
    <source>
        <dbReference type="SAM" id="Phobius"/>
    </source>
</evidence>
<keyword evidence="5 12" id="KW-0812">Transmembrane</keyword>
<evidence type="ECO:0000256" key="7">
    <source>
        <dbReference type="ARBA" id="ARBA00022777"/>
    </source>
</evidence>
<evidence type="ECO:0000256" key="5">
    <source>
        <dbReference type="ARBA" id="ARBA00022692"/>
    </source>
</evidence>
<evidence type="ECO:0000256" key="4">
    <source>
        <dbReference type="ARBA" id="ARBA00022679"/>
    </source>
</evidence>
<dbReference type="InterPro" id="IPR050640">
    <property type="entry name" value="Bact_2-comp_sensor_kinase"/>
</dbReference>
<dbReference type="SMART" id="SM00387">
    <property type="entry name" value="HATPase_c"/>
    <property type="match status" value="1"/>
</dbReference>
<evidence type="ECO:0000256" key="11">
    <source>
        <dbReference type="ARBA" id="ARBA00023136"/>
    </source>
</evidence>
<dbReference type="SUPFAM" id="SSF55874">
    <property type="entry name" value="ATPase domain of HSP90 chaperone/DNA topoisomerase II/histidine kinase"/>
    <property type="match status" value="1"/>
</dbReference>
<keyword evidence="3" id="KW-0597">Phosphoprotein</keyword>